<dbReference type="EMBL" id="JBHTIS010002514">
    <property type="protein sequence ID" value="MFD1049968.1"/>
    <property type="molecule type" value="Genomic_DNA"/>
</dbReference>
<evidence type="ECO:0000313" key="1">
    <source>
        <dbReference type="EMBL" id="MFD1049968.1"/>
    </source>
</evidence>
<comment type="caution">
    <text evidence="1">The sequence shown here is derived from an EMBL/GenBank/DDBJ whole genome shotgun (WGS) entry which is preliminary data.</text>
</comment>
<dbReference type="Proteomes" id="UP001597045">
    <property type="component" value="Unassembled WGS sequence"/>
</dbReference>
<name>A0ABW3MH63_9PSEU</name>
<gene>
    <name evidence="1" type="ORF">ACFQ1S_32760</name>
</gene>
<protein>
    <submittedName>
        <fullName evidence="1">Uncharacterized protein</fullName>
    </submittedName>
</protein>
<organism evidence="1 2">
    <name type="scientific">Kibdelosporangium lantanae</name>
    <dbReference type="NCBI Taxonomy" id="1497396"/>
    <lineage>
        <taxon>Bacteria</taxon>
        <taxon>Bacillati</taxon>
        <taxon>Actinomycetota</taxon>
        <taxon>Actinomycetes</taxon>
        <taxon>Pseudonocardiales</taxon>
        <taxon>Pseudonocardiaceae</taxon>
        <taxon>Kibdelosporangium</taxon>
    </lineage>
</organism>
<reference evidence="2" key="1">
    <citation type="journal article" date="2019" name="Int. J. Syst. Evol. Microbiol.">
        <title>The Global Catalogue of Microorganisms (GCM) 10K type strain sequencing project: providing services to taxonomists for standard genome sequencing and annotation.</title>
        <authorList>
            <consortium name="The Broad Institute Genomics Platform"/>
            <consortium name="The Broad Institute Genome Sequencing Center for Infectious Disease"/>
            <person name="Wu L."/>
            <person name="Ma J."/>
        </authorList>
    </citation>
    <scope>NUCLEOTIDE SEQUENCE [LARGE SCALE GENOMIC DNA]</scope>
    <source>
        <strain evidence="2">JCM 31486</strain>
    </source>
</reference>
<accession>A0ABW3MH63</accession>
<sequence length="82" mass="8920">MGPFKNYASFCPYLVGSYDKVVPEVVRYLESGCGTYIMDMARGETDYVDTAEVFDRALAEHRRATGNKGAGSVSWNVPAGSS</sequence>
<evidence type="ECO:0000313" key="2">
    <source>
        <dbReference type="Proteomes" id="UP001597045"/>
    </source>
</evidence>
<proteinExistence type="predicted"/>
<keyword evidence="2" id="KW-1185">Reference proteome</keyword>